<dbReference type="Proteomes" id="UP001060215">
    <property type="component" value="Chromosome 2"/>
</dbReference>
<dbReference type="EMBL" id="CM045759">
    <property type="protein sequence ID" value="KAI8016853.1"/>
    <property type="molecule type" value="Genomic_DNA"/>
</dbReference>
<evidence type="ECO:0000313" key="1">
    <source>
        <dbReference type="EMBL" id="KAI8016853.1"/>
    </source>
</evidence>
<protein>
    <submittedName>
        <fullName evidence="1">Uncharacterized protein</fullName>
    </submittedName>
</protein>
<evidence type="ECO:0000313" key="2">
    <source>
        <dbReference type="Proteomes" id="UP001060215"/>
    </source>
</evidence>
<keyword evidence="2" id="KW-1185">Reference proteome</keyword>
<sequence>MEHQYHYIFMCQNSHLGIAYTLLMALNLHIYYGGLLQINSGGVLQICGGLLQICDACGGLQQINSGGVLQICLVFF</sequence>
<proteinExistence type="predicted"/>
<gene>
    <name evidence="1" type="ORF">LOK49_LG04G00265</name>
</gene>
<reference evidence="1 2" key="1">
    <citation type="journal article" date="2022" name="Plant J.">
        <title>Chromosome-level genome of Camellia lanceoleosa provides a valuable resource for understanding genome evolution and self-incompatibility.</title>
        <authorList>
            <person name="Gong W."/>
            <person name="Xiao S."/>
            <person name="Wang L."/>
            <person name="Liao Z."/>
            <person name="Chang Y."/>
            <person name="Mo W."/>
            <person name="Hu G."/>
            <person name="Li W."/>
            <person name="Zhao G."/>
            <person name="Zhu H."/>
            <person name="Hu X."/>
            <person name="Ji K."/>
            <person name="Xiang X."/>
            <person name="Song Q."/>
            <person name="Yuan D."/>
            <person name="Jin S."/>
            <person name="Zhang L."/>
        </authorList>
    </citation>
    <scope>NUCLEOTIDE SEQUENCE [LARGE SCALE GENOMIC DNA]</scope>
    <source>
        <strain evidence="1">SQ_2022a</strain>
    </source>
</reference>
<comment type="caution">
    <text evidence="1">The sequence shown here is derived from an EMBL/GenBank/DDBJ whole genome shotgun (WGS) entry which is preliminary data.</text>
</comment>
<accession>A0ACC0HV96</accession>
<name>A0ACC0HV96_9ERIC</name>
<organism evidence="1 2">
    <name type="scientific">Camellia lanceoleosa</name>
    <dbReference type="NCBI Taxonomy" id="1840588"/>
    <lineage>
        <taxon>Eukaryota</taxon>
        <taxon>Viridiplantae</taxon>
        <taxon>Streptophyta</taxon>
        <taxon>Embryophyta</taxon>
        <taxon>Tracheophyta</taxon>
        <taxon>Spermatophyta</taxon>
        <taxon>Magnoliopsida</taxon>
        <taxon>eudicotyledons</taxon>
        <taxon>Gunneridae</taxon>
        <taxon>Pentapetalae</taxon>
        <taxon>asterids</taxon>
        <taxon>Ericales</taxon>
        <taxon>Theaceae</taxon>
        <taxon>Camellia</taxon>
    </lineage>
</organism>